<dbReference type="PANTHER" id="PTHR43820">
    <property type="entry name" value="HIGH-AFFINITY BRANCHED-CHAIN AMINO ACID TRANSPORT ATP-BINDING PROTEIN LIVF"/>
    <property type="match status" value="1"/>
</dbReference>
<keyword evidence="8" id="KW-1185">Reference proteome</keyword>
<dbReference type="CDD" id="cd03224">
    <property type="entry name" value="ABC_TM1139_LivF_branched"/>
    <property type="match status" value="1"/>
</dbReference>
<dbReference type="InterPro" id="IPR003439">
    <property type="entry name" value="ABC_transporter-like_ATP-bd"/>
</dbReference>
<dbReference type="SMART" id="SM00382">
    <property type="entry name" value="AAA"/>
    <property type="match status" value="1"/>
</dbReference>
<evidence type="ECO:0000259" key="6">
    <source>
        <dbReference type="PROSITE" id="PS50893"/>
    </source>
</evidence>
<evidence type="ECO:0000256" key="4">
    <source>
        <dbReference type="ARBA" id="ARBA00022840"/>
    </source>
</evidence>
<evidence type="ECO:0000256" key="3">
    <source>
        <dbReference type="ARBA" id="ARBA00022741"/>
    </source>
</evidence>
<keyword evidence="2" id="KW-0813">Transport</keyword>
<sequence>MSKTAAPLLAIEQLTAGYGPITAIKGVSLAVTAGQVVSIIGANGAGKTTLLKAVSGMNRATRGRIVFNGREITRLAADRIVSLGLSQVAEGRQIFAHMSVADNIELGAYLFHRQRKRQLIDEGKEAVYTMFPVLAKRAGQIAGTLSGGEQQMLAIARALMARPTLLLLDEPSMGLAPLIVRDIFRTIEQLHAGGTTILLVEQNARAALQVADYAYVLETGRVVLEGPARQLADDPKVKRAYLGIG</sequence>
<evidence type="ECO:0000256" key="2">
    <source>
        <dbReference type="ARBA" id="ARBA00022448"/>
    </source>
</evidence>
<dbReference type="InterPro" id="IPR030660">
    <property type="entry name" value="ABC_branched_ATPase_LivF/BraG"/>
</dbReference>
<dbReference type="GO" id="GO:0015658">
    <property type="term" value="F:branched-chain amino acid transmembrane transporter activity"/>
    <property type="evidence" value="ECO:0007669"/>
    <property type="project" value="InterPro"/>
</dbReference>
<evidence type="ECO:0000256" key="5">
    <source>
        <dbReference type="ARBA" id="ARBA00022970"/>
    </source>
</evidence>
<dbReference type="PROSITE" id="PS00211">
    <property type="entry name" value="ABC_TRANSPORTER_1"/>
    <property type="match status" value="1"/>
</dbReference>
<dbReference type="Proteomes" id="UP001165427">
    <property type="component" value="Unassembled WGS sequence"/>
</dbReference>
<proteinExistence type="inferred from homology"/>
<name>A0AA41R5X3_9BACT</name>
<dbReference type="PANTHER" id="PTHR43820:SF6">
    <property type="entry name" value="ABC TRANSPORTER ATP-BINDING PROTEIN"/>
    <property type="match status" value="1"/>
</dbReference>
<dbReference type="GO" id="GO:0015807">
    <property type="term" value="P:L-amino acid transport"/>
    <property type="evidence" value="ECO:0007669"/>
    <property type="project" value="TreeGrafter"/>
</dbReference>
<dbReference type="SUPFAM" id="SSF52540">
    <property type="entry name" value="P-loop containing nucleoside triphosphate hydrolases"/>
    <property type="match status" value="1"/>
</dbReference>
<gene>
    <name evidence="7" type="ORF">MRX98_20380</name>
</gene>
<keyword evidence="3" id="KW-0547">Nucleotide-binding</keyword>
<comment type="similarity">
    <text evidence="1">Belongs to the ABC transporter superfamily.</text>
</comment>
<dbReference type="InterPro" id="IPR027417">
    <property type="entry name" value="P-loop_NTPase"/>
</dbReference>
<organism evidence="7 8">
    <name type="scientific">Desulfatitalea alkaliphila</name>
    <dbReference type="NCBI Taxonomy" id="2929485"/>
    <lineage>
        <taxon>Bacteria</taxon>
        <taxon>Pseudomonadati</taxon>
        <taxon>Thermodesulfobacteriota</taxon>
        <taxon>Desulfobacteria</taxon>
        <taxon>Desulfobacterales</taxon>
        <taxon>Desulfosarcinaceae</taxon>
        <taxon>Desulfatitalea</taxon>
    </lineage>
</organism>
<dbReference type="AlphaFoldDB" id="A0AA41R5X3"/>
<feature type="domain" description="ABC transporter" evidence="6">
    <location>
        <begin position="9"/>
        <end position="244"/>
    </location>
</feature>
<evidence type="ECO:0000256" key="1">
    <source>
        <dbReference type="ARBA" id="ARBA00005417"/>
    </source>
</evidence>
<dbReference type="GO" id="GO:0016887">
    <property type="term" value="F:ATP hydrolysis activity"/>
    <property type="evidence" value="ECO:0007669"/>
    <property type="project" value="InterPro"/>
</dbReference>
<reference evidence="7" key="1">
    <citation type="submission" date="2022-04" db="EMBL/GenBank/DDBJ databases">
        <title>Desulfatitalea alkaliphila sp. nov., a novel anaerobic sulfate-reducing bacterium isolated from terrestrial mud volcano, Taman Peninsula, Russia.</title>
        <authorList>
            <person name="Khomyakova M.A."/>
            <person name="Merkel A.Y."/>
            <person name="Slobodkin A.I."/>
        </authorList>
    </citation>
    <scope>NUCLEOTIDE SEQUENCE</scope>
    <source>
        <strain evidence="7">M08but</strain>
    </source>
</reference>
<dbReference type="EMBL" id="JALJRB010000037">
    <property type="protein sequence ID" value="MCJ8502944.1"/>
    <property type="molecule type" value="Genomic_DNA"/>
</dbReference>
<dbReference type="GO" id="GO:0005524">
    <property type="term" value="F:ATP binding"/>
    <property type="evidence" value="ECO:0007669"/>
    <property type="project" value="UniProtKB-KW"/>
</dbReference>
<dbReference type="PIRSF" id="PIRSF039137">
    <property type="entry name" value="ABC_branched_ATPase"/>
    <property type="match status" value="1"/>
</dbReference>
<dbReference type="RefSeq" id="WP_246914547.1">
    <property type="nucleotide sequence ID" value="NZ_JALJRB010000037.1"/>
</dbReference>
<dbReference type="Gene3D" id="3.40.50.300">
    <property type="entry name" value="P-loop containing nucleotide triphosphate hydrolases"/>
    <property type="match status" value="1"/>
</dbReference>
<keyword evidence="4 7" id="KW-0067">ATP-binding</keyword>
<dbReference type="InterPro" id="IPR017871">
    <property type="entry name" value="ABC_transporter-like_CS"/>
</dbReference>
<dbReference type="InterPro" id="IPR052156">
    <property type="entry name" value="BCAA_Transport_ATP-bd_LivF"/>
</dbReference>
<dbReference type="Pfam" id="PF00005">
    <property type="entry name" value="ABC_tran"/>
    <property type="match status" value="1"/>
</dbReference>
<protein>
    <submittedName>
        <fullName evidence="7">ABC transporter ATP-binding protein</fullName>
    </submittedName>
</protein>
<comment type="caution">
    <text evidence="7">The sequence shown here is derived from an EMBL/GenBank/DDBJ whole genome shotgun (WGS) entry which is preliminary data.</text>
</comment>
<evidence type="ECO:0000313" key="8">
    <source>
        <dbReference type="Proteomes" id="UP001165427"/>
    </source>
</evidence>
<dbReference type="PROSITE" id="PS50893">
    <property type="entry name" value="ABC_TRANSPORTER_2"/>
    <property type="match status" value="1"/>
</dbReference>
<dbReference type="InterPro" id="IPR003593">
    <property type="entry name" value="AAA+_ATPase"/>
</dbReference>
<keyword evidence="5" id="KW-0029">Amino-acid transport</keyword>
<evidence type="ECO:0000313" key="7">
    <source>
        <dbReference type="EMBL" id="MCJ8502944.1"/>
    </source>
</evidence>
<accession>A0AA41R5X3</accession>